<dbReference type="SUPFAM" id="SSF52540">
    <property type="entry name" value="P-loop containing nucleoside triphosphate hydrolases"/>
    <property type="match status" value="1"/>
</dbReference>
<evidence type="ECO:0000256" key="3">
    <source>
        <dbReference type="ARBA" id="ARBA00022475"/>
    </source>
</evidence>
<dbReference type="GO" id="GO:0005886">
    <property type="term" value="C:plasma membrane"/>
    <property type="evidence" value="ECO:0007669"/>
    <property type="project" value="UniProtKB-SubCell"/>
</dbReference>
<dbReference type="InterPro" id="IPR036640">
    <property type="entry name" value="ABC1_TM_sf"/>
</dbReference>
<evidence type="ECO:0000256" key="2">
    <source>
        <dbReference type="ARBA" id="ARBA00022448"/>
    </source>
</evidence>
<gene>
    <name evidence="13" type="ORF">IAY_07114</name>
    <name evidence="12" type="ORF">IAY_07167</name>
</gene>
<keyword evidence="6" id="KW-0067">ATP-binding</keyword>
<keyword evidence="3" id="KW-1003">Cell membrane</keyword>
<dbReference type="Gene3D" id="3.40.50.300">
    <property type="entry name" value="P-loop containing nucleotide triphosphate hydrolases"/>
    <property type="match status" value="1"/>
</dbReference>
<feature type="domain" description="ABC transmembrane type-1" evidence="11">
    <location>
        <begin position="35"/>
        <end position="321"/>
    </location>
</feature>
<dbReference type="EMBL" id="AHCJ01000050">
    <property type="protein sequence ID" value="EOQ59778.1"/>
    <property type="molecule type" value="Genomic_DNA"/>
</dbReference>
<protein>
    <recommendedName>
        <fullName evidence="15">ABC transporter ATP-binding protein</fullName>
    </recommendedName>
</protein>
<organism evidence="13 14">
    <name type="scientific">Bacillus cereus TIAC219</name>
    <dbReference type="NCBI Taxonomy" id="718222"/>
    <lineage>
        <taxon>Bacteria</taxon>
        <taxon>Bacillati</taxon>
        <taxon>Bacillota</taxon>
        <taxon>Bacilli</taxon>
        <taxon>Bacillales</taxon>
        <taxon>Bacillaceae</taxon>
        <taxon>Bacillus</taxon>
        <taxon>Bacillus cereus group</taxon>
    </lineage>
</organism>
<feature type="transmembrane region" description="Helical" evidence="9">
    <location>
        <begin position="148"/>
        <end position="168"/>
    </location>
</feature>
<evidence type="ECO:0000313" key="13">
    <source>
        <dbReference type="EMBL" id="EOQ59778.1"/>
    </source>
</evidence>
<dbReference type="GO" id="GO:0055085">
    <property type="term" value="P:transmembrane transport"/>
    <property type="evidence" value="ECO:0007669"/>
    <property type="project" value="UniProtKB-ARBA"/>
</dbReference>
<feature type="transmembrane region" description="Helical" evidence="9">
    <location>
        <begin position="33"/>
        <end position="53"/>
    </location>
</feature>
<dbReference type="GO" id="GO:0005524">
    <property type="term" value="F:ATP binding"/>
    <property type="evidence" value="ECO:0007669"/>
    <property type="project" value="UniProtKB-KW"/>
</dbReference>
<dbReference type="InterPro" id="IPR017871">
    <property type="entry name" value="ABC_transporter-like_CS"/>
</dbReference>
<dbReference type="AlphaFoldDB" id="A0ABC9SV53"/>
<sequence>MNWNTNLSLREILGSFKYWPKIFKLLWKVDKKLIIFIMLLNIMAGIFPALLLLGNQFLINSIVIGWEQGLNIVLNSLVILISIYLLQLLIGQFLNYYEAIYKVKLSYSVNVILMEKSSMLTLADFENDVIYDQLQRAQREVDFRPYQIFNQILSIINSFVTLISTATILIAWKWWVVIILLIVPFFSSISFLKLGRKEFDIEWERAPLNRKLWYLSYLLTKDATFKEIKLNNLGAHIIKEYSGIYKDFFQVDKSIEKRRLKITFIYDFINLIVVGILIFIILLSTFLKEILIGTMVSYIQALFATQKASQSLLHQIFSLYESNLYIEQLFSYLDVEENDNSKFFVNELREIESIEFKNVSFKYPNNETYALKNISFTFRKGDIVAIIGKNGSGKSTLVKVLTRLYHGYEGEILINSQPLNSYSIESVREQIGVVFQDFVKYELPVRNNISYGNIGYINDDEKINNAALQSGIHEVIKSLPNKLDTQLGKWFSEGYQLSGGQWQKIAISRAIIKNASMYILDEPSSALDPEAEKDVFNRFKELVQNRIGIFISHRNSSVQFANKIILMENGEIKECGNHEKLMEENGVYAKLYYMQAEVYSKGSKMQVH</sequence>
<evidence type="ECO:0000256" key="9">
    <source>
        <dbReference type="SAM" id="Phobius"/>
    </source>
</evidence>
<dbReference type="FunFam" id="3.40.50.300:FF:000221">
    <property type="entry name" value="Multidrug ABC transporter ATP-binding protein"/>
    <property type="match status" value="1"/>
</dbReference>
<dbReference type="InterPro" id="IPR003439">
    <property type="entry name" value="ABC_transporter-like_ATP-bd"/>
</dbReference>
<keyword evidence="4 9" id="KW-0812">Transmembrane</keyword>
<dbReference type="Gene3D" id="1.20.1560.10">
    <property type="entry name" value="ABC transporter type 1, transmembrane domain"/>
    <property type="match status" value="1"/>
</dbReference>
<feature type="transmembrane region" description="Helical" evidence="9">
    <location>
        <begin position="264"/>
        <end position="287"/>
    </location>
</feature>
<dbReference type="InterPro" id="IPR003593">
    <property type="entry name" value="AAA+_ATPase"/>
</dbReference>
<name>A0ABC9SV53_BACCE</name>
<proteinExistence type="predicted"/>
<feature type="transmembrane region" description="Helical" evidence="9">
    <location>
        <begin position="73"/>
        <end position="97"/>
    </location>
</feature>
<evidence type="ECO:0000313" key="14">
    <source>
        <dbReference type="Proteomes" id="UP000014060"/>
    </source>
</evidence>
<keyword evidence="8 9" id="KW-0472">Membrane</keyword>
<evidence type="ECO:0000256" key="5">
    <source>
        <dbReference type="ARBA" id="ARBA00022741"/>
    </source>
</evidence>
<dbReference type="InterPro" id="IPR027417">
    <property type="entry name" value="P-loop_NTPase"/>
</dbReference>
<feature type="domain" description="ABC transporter" evidence="10">
    <location>
        <begin position="354"/>
        <end position="594"/>
    </location>
</feature>
<dbReference type="PROSITE" id="PS00211">
    <property type="entry name" value="ABC_TRANSPORTER_1"/>
    <property type="match status" value="1"/>
</dbReference>
<feature type="transmembrane region" description="Helical" evidence="9">
    <location>
        <begin position="174"/>
        <end position="195"/>
    </location>
</feature>
<evidence type="ECO:0000256" key="4">
    <source>
        <dbReference type="ARBA" id="ARBA00022692"/>
    </source>
</evidence>
<dbReference type="RefSeq" id="WP_001104423.1">
    <property type="nucleotide sequence ID" value="NZ_KB976012.1"/>
</dbReference>
<evidence type="ECO:0000256" key="7">
    <source>
        <dbReference type="ARBA" id="ARBA00022989"/>
    </source>
</evidence>
<comment type="subcellular location">
    <subcellularLocation>
        <location evidence="1">Cell membrane</location>
        <topology evidence="1">Multi-pass membrane protein</topology>
    </subcellularLocation>
</comment>
<comment type="caution">
    <text evidence="13">The sequence shown here is derived from an EMBL/GenBank/DDBJ whole genome shotgun (WGS) entry which is preliminary data.</text>
</comment>
<evidence type="ECO:0000259" key="10">
    <source>
        <dbReference type="PROSITE" id="PS50893"/>
    </source>
</evidence>
<keyword evidence="5" id="KW-0547">Nucleotide-binding</keyword>
<evidence type="ECO:0000256" key="6">
    <source>
        <dbReference type="ARBA" id="ARBA00022840"/>
    </source>
</evidence>
<accession>A0ABC9SV53</accession>
<keyword evidence="2" id="KW-0813">Transport</keyword>
<evidence type="ECO:0000313" key="12">
    <source>
        <dbReference type="EMBL" id="EOQ58143.1"/>
    </source>
</evidence>
<keyword evidence="7 9" id="KW-1133">Transmembrane helix</keyword>
<evidence type="ECO:0000256" key="8">
    <source>
        <dbReference type="ARBA" id="ARBA00023136"/>
    </source>
</evidence>
<dbReference type="PROSITE" id="PS50929">
    <property type="entry name" value="ABC_TM1F"/>
    <property type="match status" value="1"/>
</dbReference>
<dbReference type="InterPro" id="IPR011527">
    <property type="entry name" value="ABC1_TM_dom"/>
</dbReference>
<dbReference type="PANTHER" id="PTHR43394">
    <property type="entry name" value="ATP-DEPENDENT PERMEASE MDL1, MITOCHONDRIAL"/>
    <property type="match status" value="1"/>
</dbReference>
<dbReference type="Pfam" id="PF00005">
    <property type="entry name" value="ABC_tran"/>
    <property type="match status" value="1"/>
</dbReference>
<dbReference type="EMBL" id="AHCJ01000080">
    <property type="protein sequence ID" value="EOQ58143.1"/>
    <property type="molecule type" value="Genomic_DNA"/>
</dbReference>
<reference evidence="13 14" key="1">
    <citation type="submission" date="2013-01" db="EMBL/GenBank/DDBJ databases">
        <title>The Genome Sequence of Bacillus cereus TIAC219.</title>
        <authorList>
            <consortium name="The Broad Institute Genome Sequencing Platform"/>
            <consortium name="The Broad Institute Genome Sequencing Center for Infectious Disease"/>
            <person name="Feldgarden M."/>
            <person name="Van der Auwera G.A."/>
            <person name="Mahillon J."/>
            <person name="Duprez V."/>
            <person name="Timmery S."/>
            <person name="Mattelet C."/>
            <person name="Dierick K."/>
            <person name="Sun M."/>
            <person name="Yu Z."/>
            <person name="Zhu L."/>
            <person name="Hu X."/>
            <person name="Shank E.B."/>
            <person name="Swiecicka I."/>
            <person name="Hansen B.M."/>
            <person name="Andrup L."/>
            <person name="Walker B."/>
            <person name="Young S.K."/>
            <person name="Zeng Q."/>
            <person name="Gargeya S."/>
            <person name="Fitzgerald M."/>
            <person name="Haas B."/>
            <person name="Abouelleil A."/>
            <person name="Alvarado L."/>
            <person name="Arachchi H.M."/>
            <person name="Berlin A.M."/>
            <person name="Chapman S.B."/>
            <person name="Dewar J."/>
            <person name="Goldberg J."/>
            <person name="Griggs A."/>
            <person name="Gujja S."/>
            <person name="Hansen M."/>
            <person name="Howarth C."/>
            <person name="Imamovic A."/>
            <person name="Larimer J."/>
            <person name="McCowan C."/>
            <person name="Murphy C."/>
            <person name="Neiman D."/>
            <person name="Pearson M."/>
            <person name="Priest M."/>
            <person name="Roberts A."/>
            <person name="Saif S."/>
            <person name="Shea T."/>
            <person name="Sisk P."/>
            <person name="Sykes S."/>
            <person name="Wortman J."/>
            <person name="Nusbaum C."/>
            <person name="Birren B."/>
        </authorList>
    </citation>
    <scope>NUCLEOTIDE SEQUENCE [LARGE SCALE GENOMIC DNA]</scope>
    <source>
        <strain evidence="13 14">TIAC219</strain>
    </source>
</reference>
<evidence type="ECO:0008006" key="15">
    <source>
        <dbReference type="Google" id="ProtNLM"/>
    </source>
</evidence>
<dbReference type="SUPFAM" id="SSF90123">
    <property type="entry name" value="ABC transporter transmembrane region"/>
    <property type="match status" value="1"/>
</dbReference>
<evidence type="ECO:0000259" key="11">
    <source>
        <dbReference type="PROSITE" id="PS50929"/>
    </source>
</evidence>
<dbReference type="SMART" id="SM00382">
    <property type="entry name" value="AAA"/>
    <property type="match status" value="1"/>
</dbReference>
<dbReference type="PANTHER" id="PTHR43394:SF1">
    <property type="entry name" value="ATP-BINDING CASSETTE SUB-FAMILY B MEMBER 10, MITOCHONDRIAL"/>
    <property type="match status" value="1"/>
</dbReference>
<dbReference type="PROSITE" id="PS50893">
    <property type="entry name" value="ABC_TRANSPORTER_2"/>
    <property type="match status" value="1"/>
</dbReference>
<dbReference type="InterPro" id="IPR039421">
    <property type="entry name" value="Type_1_exporter"/>
</dbReference>
<evidence type="ECO:0000256" key="1">
    <source>
        <dbReference type="ARBA" id="ARBA00004651"/>
    </source>
</evidence>
<dbReference type="Proteomes" id="UP000014060">
    <property type="component" value="Unassembled WGS sequence"/>
</dbReference>